<dbReference type="AlphaFoldDB" id="A0AAV5QT27"/>
<evidence type="ECO:0000256" key="4">
    <source>
        <dbReference type="ARBA" id="ARBA00037338"/>
    </source>
</evidence>
<gene>
    <name evidence="7" type="ORF">DASC09_053980</name>
</gene>
<organism evidence="7 8">
    <name type="scientific">Saccharomycopsis crataegensis</name>
    <dbReference type="NCBI Taxonomy" id="43959"/>
    <lineage>
        <taxon>Eukaryota</taxon>
        <taxon>Fungi</taxon>
        <taxon>Dikarya</taxon>
        <taxon>Ascomycota</taxon>
        <taxon>Saccharomycotina</taxon>
        <taxon>Saccharomycetes</taxon>
        <taxon>Saccharomycopsidaceae</taxon>
        <taxon>Saccharomycopsis</taxon>
    </lineage>
</organism>
<evidence type="ECO:0000256" key="2">
    <source>
        <dbReference type="ARBA" id="ARBA00022737"/>
    </source>
</evidence>
<dbReference type="PANTHER" id="PTHR19854">
    <property type="entry name" value="TRANSDUCIN BETA-LIKE 3"/>
    <property type="match status" value="1"/>
</dbReference>
<dbReference type="Gene3D" id="2.130.10.10">
    <property type="entry name" value="YVTN repeat-like/Quinoprotein amine dehydrogenase"/>
    <property type="match status" value="1"/>
</dbReference>
<dbReference type="GO" id="GO:0006325">
    <property type="term" value="P:chromatin organization"/>
    <property type="evidence" value="ECO:0007669"/>
    <property type="project" value="UniProtKB-KW"/>
</dbReference>
<name>A0AAV5QT27_9ASCO</name>
<dbReference type="EMBL" id="BTFZ01000013">
    <property type="protein sequence ID" value="GMM38073.1"/>
    <property type="molecule type" value="Genomic_DNA"/>
</dbReference>
<comment type="caution">
    <text evidence="7">The sequence shown here is derived from an EMBL/GenBank/DDBJ whole genome shotgun (WGS) entry which is preliminary data.</text>
</comment>
<evidence type="ECO:0000313" key="7">
    <source>
        <dbReference type="EMBL" id="GMM38073.1"/>
    </source>
</evidence>
<evidence type="ECO:0000313" key="8">
    <source>
        <dbReference type="Proteomes" id="UP001360560"/>
    </source>
</evidence>
<sequence>MARTGNLKFTLRSHDCPVTVLEYFYSPNHYSQTNQLLSTTLISGDETGTLVWWNLNTRRPILKWKAHDNNILSVKQLGLQWRISEENHDCLIPVFGDYFGLLMTHSRDNTMKLWDLASYINNTTSVIPSGNGPTANVVELTPVLVEQINSLNFCNIDVLNDRFCSLNRLNPDFFDVTVVNYDSKTREYSTEMMFESIDPGILVKNISLKMSSSELKKLKKLGIIMKLKWISPTQLVLGFESGHLLTLYFPPNTKSLTYIDDRKIQQLEDMLNVDNLESTYQRIAEGNTDAIAHIIYGDTTSGSGIVVNEINSFHYPNPILDIAMDMKHCQLLVSSTGSKLMVSRISNIVSEVKEINDDYELSVDLKSIGISSVDTRIDDLVAVTFWNGQVKFYQQVVDTNNNRDLNKLPFKITKEKAHIAKEFSANPNDPEILANKQIRRFKSNVVRVAKVQSLKSLNELARDYKAANVKDLLSYKRFLKDMANHWVAVAYDDGSVELHEVGIAE</sequence>
<protein>
    <recommendedName>
        <fullName evidence="6">ASTRA-associated protein 1</fullName>
    </recommendedName>
</protein>
<evidence type="ECO:0000256" key="6">
    <source>
        <dbReference type="ARBA" id="ARBA00040563"/>
    </source>
</evidence>
<dbReference type="GeneID" id="90076048"/>
<dbReference type="InterPro" id="IPR036322">
    <property type="entry name" value="WD40_repeat_dom_sf"/>
</dbReference>
<dbReference type="RefSeq" id="XP_064855069.1">
    <property type="nucleotide sequence ID" value="XM_064998997.1"/>
</dbReference>
<keyword evidence="8" id="KW-1185">Reference proteome</keyword>
<reference evidence="7 8" key="1">
    <citation type="journal article" date="2023" name="Elife">
        <title>Identification of key yeast species and microbe-microbe interactions impacting larval growth of Drosophila in the wild.</title>
        <authorList>
            <person name="Mure A."/>
            <person name="Sugiura Y."/>
            <person name="Maeda R."/>
            <person name="Honda K."/>
            <person name="Sakurai N."/>
            <person name="Takahashi Y."/>
            <person name="Watada M."/>
            <person name="Katoh T."/>
            <person name="Gotoh A."/>
            <person name="Gotoh Y."/>
            <person name="Taniguchi I."/>
            <person name="Nakamura K."/>
            <person name="Hayashi T."/>
            <person name="Katayama T."/>
            <person name="Uemura T."/>
            <person name="Hattori Y."/>
        </authorList>
    </citation>
    <scope>NUCLEOTIDE SEQUENCE [LARGE SCALE GENOMIC DNA]</scope>
    <source>
        <strain evidence="7 8">SC-9</strain>
    </source>
</reference>
<dbReference type="PANTHER" id="PTHR19854:SF1">
    <property type="entry name" value="GUANINE NUCLEOTIDE-BINDING PROTEIN SUBUNIT BETA-LIKE PROTEIN 1"/>
    <property type="match status" value="1"/>
</dbReference>
<comment type="similarity">
    <text evidence="5">Belongs to the WD repeat ASA1 family.</text>
</comment>
<proteinExistence type="inferred from homology"/>
<keyword evidence="1" id="KW-0853">WD repeat</keyword>
<dbReference type="SUPFAM" id="SSF50978">
    <property type="entry name" value="WD40 repeat-like"/>
    <property type="match status" value="1"/>
</dbReference>
<keyword evidence="2" id="KW-0677">Repeat</keyword>
<dbReference type="Proteomes" id="UP001360560">
    <property type="component" value="Unassembled WGS sequence"/>
</dbReference>
<evidence type="ECO:0000256" key="5">
    <source>
        <dbReference type="ARBA" id="ARBA00037931"/>
    </source>
</evidence>
<evidence type="ECO:0000256" key="3">
    <source>
        <dbReference type="ARBA" id="ARBA00022853"/>
    </source>
</evidence>
<accession>A0AAV5QT27</accession>
<comment type="function">
    <text evidence="4">Component of the ASTRA complex involved in chromatin remodeling.</text>
</comment>
<evidence type="ECO:0000256" key="1">
    <source>
        <dbReference type="ARBA" id="ARBA00022574"/>
    </source>
</evidence>
<dbReference type="InterPro" id="IPR015943">
    <property type="entry name" value="WD40/YVTN_repeat-like_dom_sf"/>
</dbReference>
<keyword evidence="3" id="KW-0156">Chromatin regulator</keyword>